<keyword evidence="3 6" id="KW-0812">Transmembrane</keyword>
<dbReference type="PANTHER" id="PTHR43124:SF10">
    <property type="entry name" value="PURINE EFFLUX PUMP PBUE"/>
    <property type="match status" value="1"/>
</dbReference>
<evidence type="ECO:0000313" key="9">
    <source>
        <dbReference type="Proteomes" id="UP001428817"/>
    </source>
</evidence>
<dbReference type="EMBL" id="BAABJP010000010">
    <property type="protein sequence ID" value="GAA5155730.1"/>
    <property type="molecule type" value="Genomic_DNA"/>
</dbReference>
<name>A0ABP9Q3E5_9PSEU</name>
<dbReference type="InterPro" id="IPR050189">
    <property type="entry name" value="MFS_Efflux_Transporters"/>
</dbReference>
<feature type="transmembrane region" description="Helical" evidence="6">
    <location>
        <begin position="330"/>
        <end position="353"/>
    </location>
</feature>
<reference evidence="9" key="1">
    <citation type="journal article" date="2019" name="Int. J. Syst. Evol. Microbiol.">
        <title>The Global Catalogue of Microorganisms (GCM) 10K type strain sequencing project: providing services to taxonomists for standard genome sequencing and annotation.</title>
        <authorList>
            <consortium name="The Broad Institute Genomics Platform"/>
            <consortium name="The Broad Institute Genome Sequencing Center for Infectious Disease"/>
            <person name="Wu L."/>
            <person name="Ma J."/>
        </authorList>
    </citation>
    <scope>NUCLEOTIDE SEQUENCE [LARGE SCALE GENOMIC DNA]</scope>
    <source>
        <strain evidence="9">JCM 18303</strain>
    </source>
</reference>
<feature type="transmembrane region" description="Helical" evidence="6">
    <location>
        <begin position="235"/>
        <end position="255"/>
    </location>
</feature>
<evidence type="ECO:0000256" key="6">
    <source>
        <dbReference type="SAM" id="Phobius"/>
    </source>
</evidence>
<dbReference type="RefSeq" id="WP_185064026.1">
    <property type="nucleotide sequence ID" value="NZ_BAABJP010000010.1"/>
</dbReference>
<evidence type="ECO:0000256" key="1">
    <source>
        <dbReference type="ARBA" id="ARBA00004651"/>
    </source>
</evidence>
<feature type="transmembrane region" description="Helical" evidence="6">
    <location>
        <begin position="128"/>
        <end position="150"/>
    </location>
</feature>
<feature type="transmembrane region" description="Helical" evidence="6">
    <location>
        <begin position="97"/>
        <end position="116"/>
    </location>
</feature>
<sequence>MPGWLLVLTFAVFTFYTDDYVVAGVLPEIARDLAVSEAAAGQLVTVFSLVVALAAPLAAVGTAPWRRRRLLTTALVLFVGANAAAAVTPGFEVLMGLRVLAALAAAMATPAMFALAATLAPPEKLGRYLGLVSVGVTGSIAAGVPLGTWIGGVFGWRATFAAVAVGGATALVAVLASVPEQRPPAPPPLREQLRTLSRRPVSLGLVANAVTITGSMMMLTYFGPFTREVAGAGQSARALLFALAGIAGVVCIWAGGRATDRWGPDRALSVGMATLVGSIAVLGLFWLARPVPLWLLGPVSLVWGGAAFFNAPAIQARLLRLAGPVGTQALVLNTTSTYLGVALAGGLGGVVLAGSGVGGLAPASALLGLLALAVFRLATAASRDPVA</sequence>
<feature type="transmembrane region" description="Helical" evidence="6">
    <location>
        <begin position="359"/>
        <end position="378"/>
    </location>
</feature>
<evidence type="ECO:0000259" key="7">
    <source>
        <dbReference type="PROSITE" id="PS50850"/>
    </source>
</evidence>
<dbReference type="PROSITE" id="PS50850">
    <property type="entry name" value="MFS"/>
    <property type="match status" value="1"/>
</dbReference>
<dbReference type="Proteomes" id="UP001428817">
    <property type="component" value="Unassembled WGS sequence"/>
</dbReference>
<dbReference type="Gene3D" id="1.20.1250.20">
    <property type="entry name" value="MFS general substrate transporter like domains"/>
    <property type="match status" value="1"/>
</dbReference>
<dbReference type="PANTHER" id="PTHR43124">
    <property type="entry name" value="PURINE EFFLUX PUMP PBUE"/>
    <property type="match status" value="1"/>
</dbReference>
<proteinExistence type="predicted"/>
<dbReference type="InterPro" id="IPR020846">
    <property type="entry name" value="MFS_dom"/>
</dbReference>
<evidence type="ECO:0000256" key="3">
    <source>
        <dbReference type="ARBA" id="ARBA00022692"/>
    </source>
</evidence>
<keyword evidence="4 6" id="KW-1133">Transmembrane helix</keyword>
<accession>A0ABP9Q3E5</accession>
<evidence type="ECO:0000256" key="4">
    <source>
        <dbReference type="ARBA" id="ARBA00022989"/>
    </source>
</evidence>
<dbReference type="CDD" id="cd17324">
    <property type="entry name" value="MFS_NepI_like"/>
    <property type="match status" value="1"/>
</dbReference>
<comment type="caution">
    <text evidence="8">The sequence shown here is derived from an EMBL/GenBank/DDBJ whole genome shotgun (WGS) entry which is preliminary data.</text>
</comment>
<organism evidence="8 9">
    <name type="scientific">Pseudonocardia eucalypti</name>
    <dbReference type="NCBI Taxonomy" id="648755"/>
    <lineage>
        <taxon>Bacteria</taxon>
        <taxon>Bacillati</taxon>
        <taxon>Actinomycetota</taxon>
        <taxon>Actinomycetes</taxon>
        <taxon>Pseudonocardiales</taxon>
        <taxon>Pseudonocardiaceae</taxon>
        <taxon>Pseudonocardia</taxon>
    </lineage>
</organism>
<feature type="transmembrane region" description="Helical" evidence="6">
    <location>
        <begin position="156"/>
        <end position="179"/>
    </location>
</feature>
<evidence type="ECO:0000256" key="5">
    <source>
        <dbReference type="ARBA" id="ARBA00023136"/>
    </source>
</evidence>
<feature type="domain" description="Major facilitator superfamily (MFS) profile" evidence="7">
    <location>
        <begin position="4"/>
        <end position="380"/>
    </location>
</feature>
<feature type="transmembrane region" description="Helical" evidence="6">
    <location>
        <begin position="267"/>
        <end position="287"/>
    </location>
</feature>
<feature type="transmembrane region" description="Helical" evidence="6">
    <location>
        <begin position="39"/>
        <end position="58"/>
    </location>
</feature>
<keyword evidence="9" id="KW-1185">Reference proteome</keyword>
<feature type="transmembrane region" description="Helical" evidence="6">
    <location>
        <begin position="293"/>
        <end position="309"/>
    </location>
</feature>
<dbReference type="Pfam" id="PF07690">
    <property type="entry name" value="MFS_1"/>
    <property type="match status" value="1"/>
</dbReference>
<gene>
    <name evidence="8" type="ORF">GCM10023321_29840</name>
</gene>
<keyword evidence="5 6" id="KW-0472">Membrane</keyword>
<comment type="subcellular location">
    <subcellularLocation>
        <location evidence="1">Cell membrane</location>
        <topology evidence="1">Multi-pass membrane protein</topology>
    </subcellularLocation>
</comment>
<evidence type="ECO:0000313" key="8">
    <source>
        <dbReference type="EMBL" id="GAA5155730.1"/>
    </source>
</evidence>
<protein>
    <submittedName>
        <fullName evidence="8">MFS transporter</fullName>
    </submittedName>
</protein>
<dbReference type="InterPro" id="IPR036259">
    <property type="entry name" value="MFS_trans_sf"/>
</dbReference>
<dbReference type="InterPro" id="IPR011701">
    <property type="entry name" value="MFS"/>
</dbReference>
<feature type="transmembrane region" description="Helical" evidence="6">
    <location>
        <begin position="200"/>
        <end position="223"/>
    </location>
</feature>
<keyword evidence="2" id="KW-1003">Cell membrane</keyword>
<feature type="transmembrane region" description="Helical" evidence="6">
    <location>
        <begin position="70"/>
        <end position="91"/>
    </location>
</feature>
<dbReference type="SUPFAM" id="SSF103473">
    <property type="entry name" value="MFS general substrate transporter"/>
    <property type="match status" value="1"/>
</dbReference>
<evidence type="ECO:0000256" key="2">
    <source>
        <dbReference type="ARBA" id="ARBA00022475"/>
    </source>
</evidence>